<feature type="compositionally biased region" description="Basic and acidic residues" evidence="1">
    <location>
        <begin position="36"/>
        <end position="45"/>
    </location>
</feature>
<organism evidence="2">
    <name type="scientific">marine sediment metagenome</name>
    <dbReference type="NCBI Taxonomy" id="412755"/>
    <lineage>
        <taxon>unclassified sequences</taxon>
        <taxon>metagenomes</taxon>
        <taxon>ecological metagenomes</taxon>
    </lineage>
</organism>
<dbReference type="AlphaFoldDB" id="X0YD71"/>
<reference evidence="2" key="1">
    <citation type="journal article" date="2014" name="Front. Microbiol.">
        <title>High frequency of phylogenetically diverse reductive dehalogenase-homologous genes in deep subseafloor sedimentary metagenomes.</title>
        <authorList>
            <person name="Kawai M."/>
            <person name="Futagami T."/>
            <person name="Toyoda A."/>
            <person name="Takaki Y."/>
            <person name="Nishi S."/>
            <person name="Hori S."/>
            <person name="Arai W."/>
            <person name="Tsubouchi T."/>
            <person name="Morono Y."/>
            <person name="Uchiyama I."/>
            <person name="Ito T."/>
            <person name="Fujiyama A."/>
            <person name="Inagaki F."/>
            <person name="Takami H."/>
        </authorList>
    </citation>
    <scope>NUCLEOTIDE SEQUENCE</scope>
    <source>
        <strain evidence="2">Expedition CK06-06</strain>
    </source>
</reference>
<sequence length="45" mass="4864">RTPRGNEREVQSELRRSLGKVVVGSDARQPAANEGGENKEEQGDG</sequence>
<protein>
    <submittedName>
        <fullName evidence="2">Uncharacterized protein</fullName>
    </submittedName>
</protein>
<dbReference type="EMBL" id="BARS01052738">
    <property type="protein sequence ID" value="GAG45217.1"/>
    <property type="molecule type" value="Genomic_DNA"/>
</dbReference>
<accession>X0YD71</accession>
<proteinExistence type="predicted"/>
<feature type="region of interest" description="Disordered" evidence="1">
    <location>
        <begin position="1"/>
        <end position="45"/>
    </location>
</feature>
<feature type="non-terminal residue" evidence="2">
    <location>
        <position position="1"/>
    </location>
</feature>
<gene>
    <name evidence="2" type="ORF">S01H1_78365</name>
</gene>
<evidence type="ECO:0000256" key="1">
    <source>
        <dbReference type="SAM" id="MobiDB-lite"/>
    </source>
</evidence>
<comment type="caution">
    <text evidence="2">The sequence shown here is derived from an EMBL/GenBank/DDBJ whole genome shotgun (WGS) entry which is preliminary data.</text>
</comment>
<evidence type="ECO:0000313" key="2">
    <source>
        <dbReference type="EMBL" id="GAG45217.1"/>
    </source>
</evidence>
<name>X0YD71_9ZZZZ</name>
<feature type="compositionally biased region" description="Basic and acidic residues" evidence="1">
    <location>
        <begin position="1"/>
        <end position="16"/>
    </location>
</feature>